<evidence type="ECO:0000313" key="2">
    <source>
        <dbReference type="EMBL" id="WVZ58584.1"/>
    </source>
</evidence>
<evidence type="ECO:0000256" key="1">
    <source>
        <dbReference type="SAM" id="MobiDB-lite"/>
    </source>
</evidence>
<gene>
    <name evidence="2" type="ORF">U9M48_008842</name>
</gene>
<protein>
    <submittedName>
        <fullName evidence="2">Uncharacterized protein</fullName>
    </submittedName>
</protein>
<reference evidence="2 3" key="1">
    <citation type="submission" date="2024-02" db="EMBL/GenBank/DDBJ databases">
        <title>High-quality chromosome-scale genome assembly of Pensacola bahiagrass (Paspalum notatum Flugge var. saurae).</title>
        <authorList>
            <person name="Vega J.M."/>
            <person name="Podio M."/>
            <person name="Orjuela J."/>
            <person name="Siena L.A."/>
            <person name="Pessino S.C."/>
            <person name="Combes M.C."/>
            <person name="Mariac C."/>
            <person name="Albertini E."/>
            <person name="Pupilli F."/>
            <person name="Ortiz J.P.A."/>
            <person name="Leblanc O."/>
        </authorList>
    </citation>
    <scope>NUCLEOTIDE SEQUENCE [LARGE SCALE GENOMIC DNA]</scope>
    <source>
        <strain evidence="2">R1</strain>
        <tissue evidence="2">Leaf</tissue>
    </source>
</reference>
<organism evidence="2 3">
    <name type="scientific">Paspalum notatum var. saurae</name>
    <dbReference type="NCBI Taxonomy" id="547442"/>
    <lineage>
        <taxon>Eukaryota</taxon>
        <taxon>Viridiplantae</taxon>
        <taxon>Streptophyta</taxon>
        <taxon>Embryophyta</taxon>
        <taxon>Tracheophyta</taxon>
        <taxon>Spermatophyta</taxon>
        <taxon>Magnoliopsida</taxon>
        <taxon>Liliopsida</taxon>
        <taxon>Poales</taxon>
        <taxon>Poaceae</taxon>
        <taxon>PACMAD clade</taxon>
        <taxon>Panicoideae</taxon>
        <taxon>Andropogonodae</taxon>
        <taxon>Paspaleae</taxon>
        <taxon>Paspalinae</taxon>
        <taxon>Paspalum</taxon>
    </lineage>
</organism>
<feature type="compositionally biased region" description="Basic and acidic residues" evidence="1">
    <location>
        <begin position="160"/>
        <end position="189"/>
    </location>
</feature>
<dbReference type="Proteomes" id="UP001341281">
    <property type="component" value="Chromosome 02"/>
</dbReference>
<evidence type="ECO:0000313" key="3">
    <source>
        <dbReference type="Proteomes" id="UP001341281"/>
    </source>
</evidence>
<dbReference type="EMBL" id="CP144746">
    <property type="protein sequence ID" value="WVZ58584.1"/>
    <property type="molecule type" value="Genomic_DNA"/>
</dbReference>
<feature type="non-terminal residue" evidence="2">
    <location>
        <position position="265"/>
    </location>
</feature>
<keyword evidence="3" id="KW-1185">Reference proteome</keyword>
<name>A0AAQ3SR02_PASNO</name>
<sequence length="265" mass="30277">QPPPPPFPPLKLLLPSFCFPLLLHETVRLQHRCYLCNGETPTIKCALLTILPSVVLLLLRQRKARVGCMSILMVNPGRDDRCGAASPRPLGNHHPKYLRVEIPLCVLEDIPNTCDAEARTLNTSLMPPGKCNTIRSPLKDLTNISNDDGAVLCNLQPPVEDPKERRRQRDREQYARMDPNKKAEILKNKRDSRHKKKTSLVTQEKHVEASLQDAANISKDERVVLCNLQPPIEDPKERRRQRDREQYARMDPNSKAEMLKNKRDA</sequence>
<accession>A0AAQ3SR02</accession>
<feature type="region of interest" description="Disordered" evidence="1">
    <location>
        <begin position="228"/>
        <end position="265"/>
    </location>
</feature>
<proteinExistence type="predicted"/>
<feature type="region of interest" description="Disordered" evidence="1">
    <location>
        <begin position="154"/>
        <end position="207"/>
    </location>
</feature>
<feature type="compositionally biased region" description="Basic and acidic residues" evidence="1">
    <location>
        <begin position="233"/>
        <end position="265"/>
    </location>
</feature>
<dbReference type="AlphaFoldDB" id="A0AAQ3SR02"/>